<gene>
    <name evidence="2" type="ORF">PSH88_20235</name>
</gene>
<protein>
    <submittedName>
        <fullName evidence="2">Uncharacterized protein</fullName>
    </submittedName>
</protein>
<evidence type="ECO:0000313" key="2">
    <source>
        <dbReference type="EMBL" id="WLI16590.1"/>
    </source>
</evidence>
<evidence type="ECO:0000313" key="3">
    <source>
        <dbReference type="Proteomes" id="UP001230768"/>
    </source>
</evidence>
<feature type="compositionally biased region" description="Polar residues" evidence="1">
    <location>
        <begin position="145"/>
        <end position="160"/>
    </location>
</feature>
<dbReference type="Proteomes" id="UP001230768">
    <property type="component" value="Chromosome"/>
</dbReference>
<accession>A0ABY9GLE1</accession>
<name>A0ABY9GLE1_9PSED</name>
<proteinExistence type="predicted"/>
<feature type="region of interest" description="Disordered" evidence="1">
    <location>
        <begin position="51"/>
        <end position="76"/>
    </location>
</feature>
<feature type="compositionally biased region" description="Polar residues" evidence="1">
    <location>
        <begin position="51"/>
        <end position="61"/>
    </location>
</feature>
<reference evidence="2 3" key="1">
    <citation type="submission" date="2023-02" db="EMBL/GenBank/DDBJ databases">
        <title>Evolution of Hrp T3SS in non-pathogenic Pseudomonas fluorescens.</title>
        <authorList>
            <person name="Liao K."/>
            <person name="Wei H."/>
            <person name="Gu Y."/>
        </authorList>
    </citation>
    <scope>NUCLEOTIDE SEQUENCE [LARGE SCALE GENOMIC DNA]</scope>
    <source>
        <strain evidence="2 3">FP607</strain>
    </source>
</reference>
<sequence length="174" mass="18904">MRPLSPCSAAHASDCFQLGFDPQATTDSLNQARPFQLPYQVDDIRHFQQNGARQGWSQQNNAPIVPAPASSSVSHAPAPMSLLQRIAPLEGERYSLANMDGSVARRIDELKAQYSPHELTRALIEQRNPQDFSGASLPSGHSVDSRTTGSTQDSRYSDASGQPPPARLPAPQEQ</sequence>
<organism evidence="2 3">
    <name type="scientific">Pseudomonas wuhanensis</name>
    <dbReference type="NCBI Taxonomy" id="2954098"/>
    <lineage>
        <taxon>Bacteria</taxon>
        <taxon>Pseudomonadati</taxon>
        <taxon>Pseudomonadota</taxon>
        <taxon>Gammaproteobacteria</taxon>
        <taxon>Pseudomonadales</taxon>
        <taxon>Pseudomonadaceae</taxon>
        <taxon>Pseudomonas</taxon>
    </lineage>
</organism>
<dbReference type="RefSeq" id="WP_305422258.1">
    <property type="nucleotide sequence ID" value="NZ_CP117430.1"/>
</dbReference>
<evidence type="ECO:0000256" key="1">
    <source>
        <dbReference type="SAM" id="MobiDB-lite"/>
    </source>
</evidence>
<feature type="compositionally biased region" description="Low complexity" evidence="1">
    <location>
        <begin position="62"/>
        <end position="76"/>
    </location>
</feature>
<feature type="region of interest" description="Disordered" evidence="1">
    <location>
        <begin position="128"/>
        <end position="174"/>
    </location>
</feature>
<dbReference type="EMBL" id="CP117430">
    <property type="protein sequence ID" value="WLI16590.1"/>
    <property type="molecule type" value="Genomic_DNA"/>
</dbReference>
<keyword evidence="3" id="KW-1185">Reference proteome</keyword>